<feature type="binding site" evidence="6">
    <location>
        <position position="61"/>
    </location>
    <ligand>
        <name>shikimate</name>
        <dbReference type="ChEBI" id="CHEBI:36208"/>
    </ligand>
</feature>
<keyword evidence="4 6" id="KW-0560">Oxidoreductase</keyword>
<organism evidence="10 11">
    <name type="scientific">Archaeoglobus veneficus (strain DSM 11195 / SNP6)</name>
    <dbReference type="NCBI Taxonomy" id="693661"/>
    <lineage>
        <taxon>Archaea</taxon>
        <taxon>Methanobacteriati</taxon>
        <taxon>Methanobacteriota</taxon>
        <taxon>Archaeoglobi</taxon>
        <taxon>Archaeoglobales</taxon>
        <taxon>Archaeoglobaceae</taxon>
        <taxon>Archaeoglobus</taxon>
    </lineage>
</organism>
<comment type="function">
    <text evidence="6">Involved in the biosynthesis of the chorismate, which leads to the biosynthesis of aromatic amino acids. Catalyzes the reversible NADPH linked reduction of 3-dehydroshikimate (DHSA) to yield shikimate (SA).</text>
</comment>
<keyword evidence="3 6" id="KW-0521">NADP</keyword>
<reference evidence="10 11" key="1">
    <citation type="submission" date="2011-03" db="EMBL/GenBank/DDBJ databases">
        <title>The complete genome of Archaeoglobus veneficus SNP6.</title>
        <authorList>
            <consortium name="US DOE Joint Genome Institute (JGI-PGF)"/>
            <person name="Lucas S."/>
            <person name="Copeland A."/>
            <person name="Lapidus A."/>
            <person name="Bruce D."/>
            <person name="Goodwin L."/>
            <person name="Pitluck S."/>
            <person name="Kyrpides N."/>
            <person name="Mavromatis K."/>
            <person name="Pagani I."/>
            <person name="Ivanova N."/>
            <person name="Mikhailova N."/>
            <person name="Lu M."/>
            <person name="Detter J.C."/>
            <person name="Tapia R."/>
            <person name="Han C."/>
            <person name="Land M."/>
            <person name="Hauser L."/>
            <person name="Markowitz V."/>
            <person name="Cheng J.-F."/>
            <person name="Hugenholtz P."/>
            <person name="Woyke T."/>
            <person name="Wu D."/>
            <person name="Spring S."/>
            <person name="Brambilla E."/>
            <person name="Klenk H.-P."/>
            <person name="Eisen J.A."/>
        </authorList>
    </citation>
    <scope>NUCLEOTIDE SEQUENCE [LARGE SCALE GENOMIC DNA]</scope>
    <source>
        <strain>SNP6</strain>
    </source>
</reference>
<evidence type="ECO:0000259" key="7">
    <source>
        <dbReference type="Pfam" id="PF01488"/>
    </source>
</evidence>
<dbReference type="InterPro" id="IPR022893">
    <property type="entry name" value="Shikimate_DH_fam"/>
</dbReference>
<proteinExistence type="inferred from homology"/>
<evidence type="ECO:0000256" key="3">
    <source>
        <dbReference type="ARBA" id="ARBA00022857"/>
    </source>
</evidence>
<dbReference type="UniPathway" id="UPA00053">
    <property type="reaction ID" value="UER00087"/>
</dbReference>
<dbReference type="OrthoDB" id="8744at2157"/>
<dbReference type="NCBIfam" id="NF001319">
    <property type="entry name" value="PRK00258.3-3"/>
    <property type="match status" value="1"/>
</dbReference>
<dbReference type="GO" id="GO:0009423">
    <property type="term" value="P:chorismate biosynthetic process"/>
    <property type="evidence" value="ECO:0007669"/>
    <property type="project" value="UniProtKB-UniRule"/>
</dbReference>
<dbReference type="Pfam" id="PF08501">
    <property type="entry name" value="Shikimate_dh_N"/>
    <property type="match status" value="1"/>
</dbReference>
<dbReference type="Gene3D" id="3.40.50.720">
    <property type="entry name" value="NAD(P)-binding Rossmann-like Domain"/>
    <property type="match status" value="1"/>
</dbReference>
<feature type="domain" description="Quinate/shikimate 5-dehydrogenase/glutamyl-tRNA reductase" evidence="7">
    <location>
        <begin position="112"/>
        <end position="186"/>
    </location>
</feature>
<comment type="subunit">
    <text evidence="6">Homodimer.</text>
</comment>
<dbReference type="InterPro" id="IPR006151">
    <property type="entry name" value="Shikm_DH/Glu-tRNA_Rdtase"/>
</dbReference>
<evidence type="ECO:0000256" key="6">
    <source>
        <dbReference type="HAMAP-Rule" id="MF_00222"/>
    </source>
</evidence>
<feature type="active site" description="Proton acceptor" evidence="6">
    <location>
        <position position="65"/>
    </location>
</feature>
<dbReference type="Pfam" id="PF01488">
    <property type="entry name" value="Shikimate_DH"/>
    <property type="match status" value="1"/>
</dbReference>
<accession>F2KNA3</accession>
<dbReference type="InterPro" id="IPR011342">
    <property type="entry name" value="Shikimate_DH"/>
</dbReference>
<evidence type="ECO:0000313" key="11">
    <source>
        <dbReference type="Proteomes" id="UP000008136"/>
    </source>
</evidence>
<sequence>MDCYGVIGYPIKHSVSPAMHNAAFRRLGIDAIYLAFEVRPESLRDAVFGAKALGIRGLNVTIPHKEEILKFVKPVGIAAKIGAVNTVVVDRLEGHNTDAYGAMKALENAGVGVEGKTALLVGAGGAARAIAFALVENGATVIVTNRTESKGLKLVEDVRKSGECIFYPYDRLEELKGKIDIIINATPLGMKGFESKLPVPEGLVDDVVVFDTVYNPMETLLISLAKRRGCRVVYGIDMLVFQGAEAFRLWLDVDPPVDVMKKAAIDALKLK</sequence>
<evidence type="ECO:0000313" key="10">
    <source>
        <dbReference type="EMBL" id="AEA46204.1"/>
    </source>
</evidence>
<feature type="binding site" evidence="6">
    <location>
        <begin position="14"/>
        <end position="16"/>
    </location>
    <ligand>
        <name>shikimate</name>
        <dbReference type="ChEBI" id="CHEBI:36208"/>
    </ligand>
</feature>
<comment type="pathway">
    <text evidence="6">Metabolic intermediate biosynthesis; chorismate biosynthesis; chorismate from D-erythrose 4-phosphate and phosphoenolpyruvate: step 4/7.</text>
</comment>
<dbReference type="InterPro" id="IPR013708">
    <property type="entry name" value="Shikimate_DH-bd_N"/>
</dbReference>
<dbReference type="eggNOG" id="arCOG01033">
    <property type="taxonomic scope" value="Archaea"/>
</dbReference>
<dbReference type="SUPFAM" id="SSF53223">
    <property type="entry name" value="Aminoacid dehydrogenase-like, N-terminal domain"/>
    <property type="match status" value="1"/>
</dbReference>
<dbReference type="SUPFAM" id="SSF51735">
    <property type="entry name" value="NAD(P)-binding Rossmann-fold domains"/>
    <property type="match status" value="1"/>
</dbReference>
<dbReference type="Proteomes" id="UP000008136">
    <property type="component" value="Chromosome"/>
</dbReference>
<gene>
    <name evidence="6" type="primary">aroE</name>
    <name evidence="10" type="ordered locus">Arcve_0165</name>
</gene>
<keyword evidence="5 6" id="KW-0057">Aromatic amino acid biosynthesis</keyword>
<dbReference type="GO" id="GO:0004764">
    <property type="term" value="F:shikimate 3-dehydrogenase (NADP+) activity"/>
    <property type="evidence" value="ECO:0007669"/>
    <property type="project" value="UniProtKB-UniRule"/>
</dbReference>
<dbReference type="GO" id="GO:0019632">
    <property type="term" value="P:shikimate metabolic process"/>
    <property type="evidence" value="ECO:0007669"/>
    <property type="project" value="InterPro"/>
</dbReference>
<feature type="binding site" evidence="6">
    <location>
        <position position="85"/>
    </location>
    <ligand>
        <name>shikimate</name>
        <dbReference type="ChEBI" id="CHEBI:36208"/>
    </ligand>
</feature>
<evidence type="ECO:0000256" key="4">
    <source>
        <dbReference type="ARBA" id="ARBA00023002"/>
    </source>
</evidence>
<keyword evidence="11" id="KW-1185">Reference proteome</keyword>
<dbReference type="InterPro" id="IPR041121">
    <property type="entry name" value="SDH_C"/>
</dbReference>
<dbReference type="PANTHER" id="PTHR21089:SF1">
    <property type="entry name" value="BIFUNCTIONAL 3-DEHYDROQUINATE DEHYDRATASE_SHIKIMATE DEHYDROGENASE, CHLOROPLASTIC"/>
    <property type="match status" value="1"/>
</dbReference>
<keyword evidence="2 6" id="KW-0028">Amino-acid biosynthesis</keyword>
<evidence type="ECO:0000256" key="1">
    <source>
        <dbReference type="ARBA" id="ARBA00012962"/>
    </source>
</evidence>
<feature type="domain" description="SDH C-terminal" evidence="9">
    <location>
        <begin position="235"/>
        <end position="264"/>
    </location>
</feature>
<comment type="caution">
    <text evidence="6">Lacks conserved residue(s) required for the propagation of feature annotation.</text>
</comment>
<name>F2KNA3_ARCVS</name>
<feature type="binding site" evidence="6">
    <location>
        <position position="98"/>
    </location>
    <ligand>
        <name>shikimate</name>
        <dbReference type="ChEBI" id="CHEBI:36208"/>
    </ligand>
</feature>
<evidence type="ECO:0000259" key="9">
    <source>
        <dbReference type="Pfam" id="PF18317"/>
    </source>
</evidence>
<feature type="domain" description="Shikimate dehydrogenase substrate binding N-terminal" evidence="8">
    <location>
        <begin position="6"/>
        <end position="87"/>
    </location>
</feature>
<comment type="similarity">
    <text evidence="6">Belongs to the shikimate dehydrogenase family.</text>
</comment>
<dbReference type="GeneID" id="10393257"/>
<dbReference type="InterPro" id="IPR046346">
    <property type="entry name" value="Aminoacid_DH-like_N_sf"/>
</dbReference>
<evidence type="ECO:0000259" key="8">
    <source>
        <dbReference type="Pfam" id="PF08501"/>
    </source>
</evidence>
<dbReference type="EC" id="1.1.1.25" evidence="1 6"/>
<evidence type="ECO:0000256" key="2">
    <source>
        <dbReference type="ARBA" id="ARBA00022605"/>
    </source>
</evidence>
<dbReference type="GO" id="GO:0009073">
    <property type="term" value="P:aromatic amino acid family biosynthetic process"/>
    <property type="evidence" value="ECO:0007669"/>
    <property type="project" value="UniProtKB-KW"/>
</dbReference>
<protein>
    <recommendedName>
        <fullName evidence="1 6">Shikimate dehydrogenase (NADP(+))</fullName>
        <shortName evidence="6">SDH</shortName>
        <ecNumber evidence="1 6">1.1.1.25</ecNumber>
    </recommendedName>
</protein>
<feature type="binding site" evidence="6">
    <location>
        <position position="235"/>
    </location>
    <ligand>
        <name>NADP(+)</name>
        <dbReference type="ChEBI" id="CHEBI:58349"/>
    </ligand>
</feature>
<feature type="binding site" evidence="6">
    <location>
        <begin position="122"/>
        <end position="126"/>
    </location>
    <ligand>
        <name>NADP(+)</name>
        <dbReference type="ChEBI" id="CHEBI:58349"/>
    </ligand>
</feature>
<dbReference type="EMBL" id="CP002588">
    <property type="protein sequence ID" value="AEA46204.1"/>
    <property type="molecule type" value="Genomic_DNA"/>
</dbReference>
<feature type="binding site" evidence="6">
    <location>
        <position position="214"/>
    </location>
    <ligand>
        <name>shikimate</name>
        <dbReference type="ChEBI" id="CHEBI:36208"/>
    </ligand>
</feature>
<dbReference type="KEGG" id="ave:Arcve_0165"/>
<dbReference type="CDD" id="cd01065">
    <property type="entry name" value="NAD_bind_Shikimate_DH"/>
    <property type="match status" value="1"/>
</dbReference>
<feature type="binding site" evidence="6">
    <location>
        <begin position="145"/>
        <end position="150"/>
    </location>
    <ligand>
        <name>NADP(+)</name>
        <dbReference type="ChEBI" id="CHEBI:58349"/>
    </ligand>
</feature>
<dbReference type="PANTHER" id="PTHR21089">
    <property type="entry name" value="SHIKIMATE DEHYDROGENASE"/>
    <property type="match status" value="1"/>
</dbReference>
<dbReference type="InterPro" id="IPR036291">
    <property type="entry name" value="NAD(P)-bd_dom_sf"/>
</dbReference>
<dbReference type="STRING" id="693661.Arcve_0165"/>
<dbReference type="GO" id="GO:0050661">
    <property type="term" value="F:NADP binding"/>
    <property type="evidence" value="ECO:0007669"/>
    <property type="project" value="InterPro"/>
</dbReference>
<dbReference type="RefSeq" id="WP_013682880.1">
    <property type="nucleotide sequence ID" value="NC_015320.1"/>
</dbReference>
<evidence type="ECO:0000256" key="5">
    <source>
        <dbReference type="ARBA" id="ARBA00023141"/>
    </source>
</evidence>
<feature type="binding site" evidence="6">
    <location>
        <position position="242"/>
    </location>
    <ligand>
        <name>shikimate</name>
        <dbReference type="ChEBI" id="CHEBI:36208"/>
    </ligand>
</feature>
<comment type="catalytic activity">
    <reaction evidence="6">
        <text>shikimate + NADP(+) = 3-dehydroshikimate + NADPH + H(+)</text>
        <dbReference type="Rhea" id="RHEA:17737"/>
        <dbReference type="ChEBI" id="CHEBI:15378"/>
        <dbReference type="ChEBI" id="CHEBI:16630"/>
        <dbReference type="ChEBI" id="CHEBI:36208"/>
        <dbReference type="ChEBI" id="CHEBI:57783"/>
        <dbReference type="ChEBI" id="CHEBI:58349"/>
        <dbReference type="EC" id="1.1.1.25"/>
    </reaction>
</comment>
<dbReference type="AlphaFoldDB" id="F2KNA3"/>
<dbReference type="HOGENOM" id="CLU_044063_4_1_2"/>
<dbReference type="Gene3D" id="3.40.50.10860">
    <property type="entry name" value="Leucine Dehydrogenase, chain A, domain 1"/>
    <property type="match status" value="1"/>
</dbReference>
<dbReference type="GO" id="GO:0008652">
    <property type="term" value="P:amino acid biosynthetic process"/>
    <property type="evidence" value="ECO:0007669"/>
    <property type="project" value="UniProtKB-KW"/>
</dbReference>
<feature type="binding site" evidence="6">
    <location>
        <position position="212"/>
    </location>
    <ligand>
        <name>NADP(+)</name>
        <dbReference type="ChEBI" id="CHEBI:58349"/>
    </ligand>
</feature>
<dbReference type="NCBIfam" id="TIGR00507">
    <property type="entry name" value="aroE"/>
    <property type="match status" value="1"/>
</dbReference>
<dbReference type="HAMAP" id="MF_00222">
    <property type="entry name" value="Shikimate_DH_AroE"/>
    <property type="match status" value="1"/>
</dbReference>
<dbReference type="Pfam" id="PF18317">
    <property type="entry name" value="SDH_C"/>
    <property type="match status" value="1"/>
</dbReference>